<accession>A0A4U6UW74</accession>
<evidence type="ECO:0000313" key="2">
    <source>
        <dbReference type="EMBL" id="TKW20931.1"/>
    </source>
</evidence>
<reference evidence="2" key="1">
    <citation type="submission" date="2019-03" db="EMBL/GenBank/DDBJ databases">
        <title>WGS assembly of Setaria viridis.</title>
        <authorList>
            <person name="Huang P."/>
            <person name="Jenkins J."/>
            <person name="Grimwood J."/>
            <person name="Barry K."/>
            <person name="Healey A."/>
            <person name="Mamidi S."/>
            <person name="Sreedasyam A."/>
            <person name="Shu S."/>
            <person name="Feldman M."/>
            <person name="Wu J."/>
            <person name="Yu Y."/>
            <person name="Chen C."/>
            <person name="Johnson J."/>
            <person name="Rokhsar D."/>
            <person name="Baxter I."/>
            <person name="Schmutz J."/>
            <person name="Brutnell T."/>
            <person name="Kellogg E."/>
        </authorList>
    </citation>
    <scope>NUCLEOTIDE SEQUENCE [LARGE SCALE GENOMIC DNA]</scope>
</reference>
<proteinExistence type="predicted"/>
<protein>
    <recommendedName>
        <fullName evidence="1">DUF1618 domain-containing protein</fullName>
    </recommendedName>
</protein>
<dbReference type="Pfam" id="PF07762">
    <property type="entry name" value="DUF1618"/>
    <property type="match status" value="1"/>
</dbReference>
<evidence type="ECO:0000259" key="1">
    <source>
        <dbReference type="Pfam" id="PF07762"/>
    </source>
</evidence>
<dbReference type="AlphaFoldDB" id="A0A4U6UW74"/>
<evidence type="ECO:0000313" key="3">
    <source>
        <dbReference type="Proteomes" id="UP000298652"/>
    </source>
</evidence>
<dbReference type="Gramene" id="TKW20931">
    <property type="protein sequence ID" value="TKW20931"/>
    <property type="gene ID" value="SEVIR_4G195800v2"/>
</dbReference>
<dbReference type="PANTHER" id="PTHR33086">
    <property type="entry name" value="OS05G0468200 PROTEIN-RELATED"/>
    <property type="match status" value="1"/>
</dbReference>
<organism evidence="2 3">
    <name type="scientific">Setaria viridis</name>
    <name type="common">Green bristlegrass</name>
    <name type="synonym">Setaria italica subsp. viridis</name>
    <dbReference type="NCBI Taxonomy" id="4556"/>
    <lineage>
        <taxon>Eukaryota</taxon>
        <taxon>Viridiplantae</taxon>
        <taxon>Streptophyta</taxon>
        <taxon>Embryophyta</taxon>
        <taxon>Tracheophyta</taxon>
        <taxon>Spermatophyta</taxon>
        <taxon>Magnoliopsida</taxon>
        <taxon>Liliopsida</taxon>
        <taxon>Poales</taxon>
        <taxon>Poaceae</taxon>
        <taxon>PACMAD clade</taxon>
        <taxon>Panicoideae</taxon>
        <taxon>Panicodae</taxon>
        <taxon>Paniceae</taxon>
        <taxon>Cenchrinae</taxon>
        <taxon>Setaria</taxon>
    </lineage>
</organism>
<name>A0A4U6UW74_SETVI</name>
<sequence>MRYRAEVEEPAFAILRERKASRPGGAAVRKELVTFTCGDADYFHEILDGIEPCLSQVVAGAAPSVTSLSLNNSWPPSHSQRGYPASAFIASCHHSLLVLCIGNCRPGNRDPGFYLVYDARASSVAIVPPLLWCGGVCSRSHCDIAGAASGAAILRLAGTTEERDDGYLLAELLLRIDDRSYLPTNEATLFTWESLGCGGPTTTCRWLQREVVLPLPLPADEDEDDLFCADMVFALGSTSLCWVDLLTGILRVPEETRSMCCVNGGEALRFVSMDGYYEDDDIPMAEVTLTTWVLHHRLSPTKFQWHKDASFRIGDLCWDDPALQPPALSFPVISTLQPGDGVIYLSLTDYEYDHQDEVLEATGLYVLSIDMHRRREGEHDLSIPLF</sequence>
<dbReference type="EMBL" id="CM016555">
    <property type="protein sequence ID" value="TKW20931.1"/>
    <property type="molecule type" value="Genomic_DNA"/>
</dbReference>
<gene>
    <name evidence="2" type="ORF">SEVIR_4G195800v2</name>
</gene>
<dbReference type="InterPro" id="IPR011676">
    <property type="entry name" value="DUF1618"/>
</dbReference>
<keyword evidence="3" id="KW-1185">Reference proteome</keyword>
<feature type="domain" description="DUF1618" evidence="1">
    <location>
        <begin position="252"/>
        <end position="343"/>
    </location>
</feature>
<dbReference type="OMA" id="SARQWIH"/>
<dbReference type="Proteomes" id="UP000298652">
    <property type="component" value="Chromosome 4"/>
</dbReference>
<dbReference type="PANTHER" id="PTHR33086:SF52">
    <property type="entry name" value="OS09G0128900 PROTEIN"/>
    <property type="match status" value="1"/>
</dbReference>